<reference evidence="3 4" key="1">
    <citation type="submission" date="2022-03" db="EMBL/GenBank/DDBJ databases">
        <title>Pseudonocardia alaer sp. nov., a novel actinomycete isolated from reed forest soil.</title>
        <authorList>
            <person name="Wang L."/>
        </authorList>
    </citation>
    <scope>NUCLEOTIDE SEQUENCE [LARGE SCALE GENOMIC DNA]</scope>
    <source>
        <strain evidence="3 4">Y-16303</strain>
    </source>
</reference>
<organism evidence="3 4">
    <name type="scientific">Pseudonocardia alaniniphila</name>
    <dbReference type="NCBI Taxonomy" id="75291"/>
    <lineage>
        <taxon>Bacteria</taxon>
        <taxon>Bacillati</taxon>
        <taxon>Actinomycetota</taxon>
        <taxon>Actinomycetes</taxon>
        <taxon>Pseudonocardiales</taxon>
        <taxon>Pseudonocardiaceae</taxon>
        <taxon>Pseudonocardia</taxon>
    </lineage>
</organism>
<dbReference type="InterPro" id="IPR036890">
    <property type="entry name" value="HATPase_C_sf"/>
</dbReference>
<evidence type="ECO:0000313" key="3">
    <source>
        <dbReference type="EMBL" id="MCH6167833.1"/>
    </source>
</evidence>
<protein>
    <submittedName>
        <fullName evidence="3">ATP-binding protein</fullName>
    </submittedName>
</protein>
<evidence type="ECO:0000259" key="2">
    <source>
        <dbReference type="Pfam" id="PF13581"/>
    </source>
</evidence>
<dbReference type="GO" id="GO:0005524">
    <property type="term" value="F:ATP binding"/>
    <property type="evidence" value="ECO:0007669"/>
    <property type="project" value="UniProtKB-KW"/>
</dbReference>
<dbReference type="PANTHER" id="PTHR35526:SF3">
    <property type="entry name" value="ANTI-SIGMA-F FACTOR RSBW"/>
    <property type="match status" value="1"/>
</dbReference>
<keyword evidence="4" id="KW-1185">Reference proteome</keyword>
<keyword evidence="1" id="KW-0418">Kinase</keyword>
<keyword evidence="1" id="KW-0808">Transferase</keyword>
<dbReference type="InterPro" id="IPR003594">
    <property type="entry name" value="HATPase_dom"/>
</dbReference>
<dbReference type="InterPro" id="IPR050267">
    <property type="entry name" value="Anti-sigma-factor_SerPK"/>
</dbReference>
<feature type="domain" description="Histidine kinase/HSP90-like ATPase" evidence="2">
    <location>
        <begin position="17"/>
        <end position="137"/>
    </location>
</feature>
<keyword evidence="1" id="KW-0723">Serine/threonine-protein kinase</keyword>
<dbReference type="SUPFAM" id="SSF55874">
    <property type="entry name" value="ATPase domain of HSP90 chaperone/DNA topoisomerase II/histidine kinase"/>
    <property type="match status" value="1"/>
</dbReference>
<dbReference type="Proteomes" id="UP001299970">
    <property type="component" value="Unassembled WGS sequence"/>
</dbReference>
<keyword evidence="3" id="KW-0067">ATP-binding</keyword>
<gene>
    <name evidence="3" type="ORF">MMF94_19265</name>
</gene>
<comment type="caution">
    <text evidence="3">The sequence shown here is derived from an EMBL/GenBank/DDBJ whole genome shotgun (WGS) entry which is preliminary data.</text>
</comment>
<evidence type="ECO:0000256" key="1">
    <source>
        <dbReference type="ARBA" id="ARBA00022527"/>
    </source>
</evidence>
<dbReference type="Pfam" id="PF13581">
    <property type="entry name" value="HATPase_c_2"/>
    <property type="match status" value="1"/>
</dbReference>
<dbReference type="RefSeq" id="WP_241038392.1">
    <property type="nucleotide sequence ID" value="NZ_BAAAJF010000012.1"/>
</dbReference>
<sequence length="154" mass="16790">MSAAARPEPLRLRLTGSALPFQLSSVRSRVAAWAESLGAPPEMVDDLVLATHEALANIADHAYADRADLDGRTESALLDAELTTGGEIVVMVRDEGRWRPPPADPGWRGRGLLIIRGLSDDVEIVHDASGTRVQMRWRLHKAADFLKQQEHGPG</sequence>
<name>A0ABS9THE1_9PSEU</name>
<dbReference type="EMBL" id="JAKXMK010000016">
    <property type="protein sequence ID" value="MCH6167833.1"/>
    <property type="molecule type" value="Genomic_DNA"/>
</dbReference>
<dbReference type="Gene3D" id="3.30.565.10">
    <property type="entry name" value="Histidine kinase-like ATPase, C-terminal domain"/>
    <property type="match status" value="1"/>
</dbReference>
<keyword evidence="3" id="KW-0547">Nucleotide-binding</keyword>
<dbReference type="PANTHER" id="PTHR35526">
    <property type="entry name" value="ANTI-SIGMA-F FACTOR RSBW-RELATED"/>
    <property type="match status" value="1"/>
</dbReference>
<evidence type="ECO:0000313" key="4">
    <source>
        <dbReference type="Proteomes" id="UP001299970"/>
    </source>
</evidence>
<dbReference type="CDD" id="cd16936">
    <property type="entry name" value="HATPase_RsbW-like"/>
    <property type="match status" value="1"/>
</dbReference>
<accession>A0ABS9THE1</accession>
<proteinExistence type="predicted"/>